<gene>
    <name evidence="1" type="ORF">DDF84_008730</name>
</gene>
<organism evidence="1 2">
    <name type="scientific">Cupriavidus metallidurans</name>
    <dbReference type="NCBI Taxonomy" id="119219"/>
    <lineage>
        <taxon>Bacteria</taxon>
        <taxon>Pseudomonadati</taxon>
        <taxon>Pseudomonadota</taxon>
        <taxon>Betaproteobacteria</taxon>
        <taxon>Burkholderiales</taxon>
        <taxon>Burkholderiaceae</taxon>
        <taxon>Cupriavidus</taxon>
    </lineage>
</organism>
<proteinExistence type="predicted"/>
<dbReference type="Proteomes" id="UP000253772">
    <property type="component" value="Chromosome c1"/>
</dbReference>
<dbReference type="OrthoDB" id="5689128at2"/>
<sequence>MMIQLELWHLISLLVSFLAAMGAFGRVLLAQFEKRMADRFAAQDQLRNELHKVTLQTIQSSEQLLRQLERDHLNLKAELPREYWRREDAIREYTVMHAKLDALAGKIDSINNRGATA</sequence>
<reference evidence="1 2" key="1">
    <citation type="submission" date="2019-03" db="EMBL/GenBank/DDBJ databases">
        <title>Comparative insights into the high quality Complete genome sequence of highly metal resistant Cupriavidus metallidurans strain BS1 isolated from a gold-copper mine.</title>
        <authorList>
            <person name="Mazhar H.S."/>
            <person name="Rensing C."/>
        </authorList>
    </citation>
    <scope>NUCLEOTIDE SEQUENCE [LARGE SCALE GENOMIC DNA]</scope>
    <source>
        <strain evidence="1 2">BS1</strain>
    </source>
</reference>
<evidence type="ECO:0000313" key="1">
    <source>
        <dbReference type="EMBL" id="QBP09839.1"/>
    </source>
</evidence>
<accession>A0A482IRU6</accession>
<dbReference type="AlphaFoldDB" id="A0A482IRU6"/>
<name>A0A482IRU6_9BURK</name>
<protein>
    <submittedName>
        <fullName evidence="1">Uncharacterized protein</fullName>
    </submittedName>
</protein>
<dbReference type="RefSeq" id="WP_017511690.1">
    <property type="nucleotide sequence ID" value="NZ_CP037900.1"/>
</dbReference>
<dbReference type="EMBL" id="CP037900">
    <property type="protein sequence ID" value="QBP09839.1"/>
    <property type="molecule type" value="Genomic_DNA"/>
</dbReference>
<evidence type="ECO:0000313" key="2">
    <source>
        <dbReference type="Proteomes" id="UP000253772"/>
    </source>
</evidence>